<keyword evidence="4" id="KW-0067">ATP-binding</keyword>
<dbReference type="InterPro" id="IPR017871">
    <property type="entry name" value="ABC_transporter-like_CS"/>
</dbReference>
<protein>
    <recommendedName>
        <fullName evidence="5">ABC transporter domain-containing protein</fullName>
    </recommendedName>
</protein>
<dbReference type="GO" id="GO:0005524">
    <property type="term" value="F:ATP binding"/>
    <property type="evidence" value="ECO:0007669"/>
    <property type="project" value="UniProtKB-KW"/>
</dbReference>
<dbReference type="PANTHER" id="PTHR42798:SF7">
    <property type="entry name" value="ALPHA-D-RIBOSE 1-METHYLPHOSPHONATE 5-TRIPHOSPHATE SYNTHASE SUBUNIT PHNL"/>
    <property type="match status" value="1"/>
</dbReference>
<keyword evidence="3" id="KW-0547">Nucleotide-binding</keyword>
<dbReference type="SUPFAM" id="SSF52540">
    <property type="entry name" value="P-loop containing nucleoside triphosphate hydrolases"/>
    <property type="match status" value="1"/>
</dbReference>
<dbReference type="AlphaFoldDB" id="A0A0B0IH35"/>
<evidence type="ECO:0000256" key="4">
    <source>
        <dbReference type="ARBA" id="ARBA00022840"/>
    </source>
</evidence>
<feature type="domain" description="ABC transporter" evidence="5">
    <location>
        <begin position="4"/>
        <end position="245"/>
    </location>
</feature>
<organism evidence="6 7">
    <name type="scientific">Halalkalibacter okhensis</name>
    <dbReference type="NCBI Taxonomy" id="333138"/>
    <lineage>
        <taxon>Bacteria</taxon>
        <taxon>Bacillati</taxon>
        <taxon>Bacillota</taxon>
        <taxon>Bacilli</taxon>
        <taxon>Bacillales</taxon>
        <taxon>Bacillaceae</taxon>
        <taxon>Halalkalibacter</taxon>
    </lineage>
</organism>
<dbReference type="eggNOG" id="COG1136">
    <property type="taxonomic scope" value="Bacteria"/>
</dbReference>
<keyword evidence="7" id="KW-1185">Reference proteome</keyword>
<dbReference type="PROSITE" id="PS50893">
    <property type="entry name" value="ABC_TRANSPORTER_2"/>
    <property type="match status" value="1"/>
</dbReference>
<dbReference type="InterPro" id="IPR003593">
    <property type="entry name" value="AAA+_ATPase"/>
</dbReference>
<dbReference type="EMBL" id="JRJU01000007">
    <property type="protein sequence ID" value="KHF40630.1"/>
    <property type="molecule type" value="Genomic_DNA"/>
</dbReference>
<evidence type="ECO:0000313" key="7">
    <source>
        <dbReference type="Proteomes" id="UP000030832"/>
    </source>
</evidence>
<dbReference type="CDD" id="cd03255">
    <property type="entry name" value="ABC_MJ0796_LolCDE_FtsE"/>
    <property type="match status" value="1"/>
</dbReference>
<dbReference type="InterPro" id="IPR027417">
    <property type="entry name" value="P-loop_NTPase"/>
</dbReference>
<comment type="similarity">
    <text evidence="1">Belongs to the ABC transporter superfamily.</text>
</comment>
<dbReference type="GO" id="GO:0098796">
    <property type="term" value="C:membrane protein complex"/>
    <property type="evidence" value="ECO:0007669"/>
    <property type="project" value="UniProtKB-ARBA"/>
</dbReference>
<evidence type="ECO:0000259" key="5">
    <source>
        <dbReference type="PROSITE" id="PS50893"/>
    </source>
</evidence>
<keyword evidence="2" id="KW-0813">Transport</keyword>
<sequence>MSIVKAMNIKKVYGEGEKFAQTVALDQFNIELEQGEFIAIMGPSGSGKSSLLNVLSGFDQPSSGEVFIQGSNINGMTGDELAIFRRSHIGYIFQEFNLLDSLTIQQNIMLPMILNREEQTSMNEKADELMERLGILSIKYKYPYQVSGGQQQRAAVCRALINETSVIFADEPTGNLDSKSSKAVLGFLEETNKKHNTTILLVTHDPIAASYSDKVLFLKDGTIRTQVYKKESKDHFIKHILDNLAVLEEDDYDI</sequence>
<accession>A0A0B0IH35</accession>
<name>A0A0B0IH35_9BACI</name>
<dbReference type="STRING" id="333138.LQ50_07410"/>
<dbReference type="Gene3D" id="3.40.50.300">
    <property type="entry name" value="P-loop containing nucleotide triphosphate hydrolases"/>
    <property type="match status" value="1"/>
</dbReference>
<evidence type="ECO:0000256" key="2">
    <source>
        <dbReference type="ARBA" id="ARBA00022448"/>
    </source>
</evidence>
<evidence type="ECO:0000256" key="3">
    <source>
        <dbReference type="ARBA" id="ARBA00022741"/>
    </source>
</evidence>
<dbReference type="PROSITE" id="PS00211">
    <property type="entry name" value="ABC_TRANSPORTER_1"/>
    <property type="match status" value="1"/>
</dbReference>
<dbReference type="Pfam" id="PF00005">
    <property type="entry name" value="ABC_tran"/>
    <property type="match status" value="1"/>
</dbReference>
<dbReference type="GO" id="GO:0022857">
    <property type="term" value="F:transmembrane transporter activity"/>
    <property type="evidence" value="ECO:0007669"/>
    <property type="project" value="UniProtKB-ARBA"/>
</dbReference>
<evidence type="ECO:0000313" key="6">
    <source>
        <dbReference type="EMBL" id="KHF40630.1"/>
    </source>
</evidence>
<dbReference type="GO" id="GO:0016887">
    <property type="term" value="F:ATP hydrolysis activity"/>
    <property type="evidence" value="ECO:0007669"/>
    <property type="project" value="InterPro"/>
</dbReference>
<dbReference type="FunFam" id="3.40.50.300:FF:000032">
    <property type="entry name" value="Export ABC transporter ATP-binding protein"/>
    <property type="match status" value="1"/>
</dbReference>
<dbReference type="RefSeq" id="WP_034627534.1">
    <property type="nucleotide sequence ID" value="NZ_JRJU01000007.1"/>
</dbReference>
<gene>
    <name evidence="6" type="ORF">LQ50_07410</name>
</gene>
<dbReference type="InterPro" id="IPR003439">
    <property type="entry name" value="ABC_transporter-like_ATP-bd"/>
</dbReference>
<dbReference type="InterPro" id="IPR017911">
    <property type="entry name" value="MacB-like_ATP-bd"/>
</dbReference>
<dbReference type="PANTHER" id="PTHR42798">
    <property type="entry name" value="LIPOPROTEIN-RELEASING SYSTEM ATP-BINDING PROTEIN LOLD"/>
    <property type="match status" value="1"/>
</dbReference>
<dbReference type="SMART" id="SM00382">
    <property type="entry name" value="AAA"/>
    <property type="match status" value="1"/>
</dbReference>
<dbReference type="Proteomes" id="UP000030832">
    <property type="component" value="Unassembled WGS sequence"/>
</dbReference>
<dbReference type="OrthoDB" id="9791546at2"/>
<proteinExistence type="inferred from homology"/>
<comment type="caution">
    <text evidence="6">The sequence shown here is derived from an EMBL/GenBank/DDBJ whole genome shotgun (WGS) entry which is preliminary data.</text>
</comment>
<reference evidence="6 7" key="1">
    <citation type="submission" date="2014-09" db="EMBL/GenBank/DDBJ databases">
        <title>Genome sequencing and annotation of Bacillus Okhensis strain Kh10-101T.</title>
        <authorList>
            <person name="Prakash J.S."/>
        </authorList>
    </citation>
    <scope>NUCLEOTIDE SEQUENCE [LARGE SCALE GENOMIC DNA]</scope>
    <source>
        <strain evidence="7">Kh10-101T</strain>
    </source>
</reference>
<evidence type="ECO:0000256" key="1">
    <source>
        <dbReference type="ARBA" id="ARBA00005417"/>
    </source>
</evidence>